<dbReference type="AlphaFoldDB" id="A0A2I0T7Q9"/>
<evidence type="ECO:0000256" key="3">
    <source>
        <dbReference type="ARBA" id="ARBA00023136"/>
    </source>
</evidence>
<dbReference type="InterPro" id="IPR042377">
    <property type="entry name" value="GSDME"/>
</dbReference>
<dbReference type="InterPro" id="IPR040460">
    <property type="entry name" value="Gasdermin_pore"/>
</dbReference>
<evidence type="ECO:0000313" key="5">
    <source>
        <dbReference type="EMBL" id="PKU29845.1"/>
    </source>
</evidence>
<proteinExistence type="inferred from homology"/>
<dbReference type="GO" id="GO:0005737">
    <property type="term" value="C:cytoplasm"/>
    <property type="evidence" value="ECO:0007669"/>
    <property type="project" value="TreeGrafter"/>
</dbReference>
<reference evidence="6" key="1">
    <citation type="submission" date="2017-11" db="EMBL/GenBank/DDBJ databases">
        <authorList>
            <person name="Lima N.C."/>
            <person name="Parody-Merino A.M."/>
            <person name="Battley P.F."/>
            <person name="Fidler A.E."/>
            <person name="Prosdocimi F."/>
        </authorList>
    </citation>
    <scope>NUCLEOTIDE SEQUENCE [LARGE SCALE GENOMIC DNA]</scope>
</reference>
<organism evidence="5 6">
    <name type="scientific">Limosa lapponica baueri</name>
    <dbReference type="NCBI Taxonomy" id="1758121"/>
    <lineage>
        <taxon>Eukaryota</taxon>
        <taxon>Metazoa</taxon>
        <taxon>Chordata</taxon>
        <taxon>Craniata</taxon>
        <taxon>Vertebrata</taxon>
        <taxon>Euteleostomi</taxon>
        <taxon>Archelosauria</taxon>
        <taxon>Archosauria</taxon>
        <taxon>Dinosauria</taxon>
        <taxon>Saurischia</taxon>
        <taxon>Theropoda</taxon>
        <taxon>Coelurosauria</taxon>
        <taxon>Aves</taxon>
        <taxon>Neognathae</taxon>
        <taxon>Neoaves</taxon>
        <taxon>Charadriiformes</taxon>
        <taxon>Scolopacidae</taxon>
        <taxon>Limosa</taxon>
    </lineage>
</organism>
<dbReference type="GO" id="GO:0012505">
    <property type="term" value="C:endomembrane system"/>
    <property type="evidence" value="ECO:0007669"/>
    <property type="project" value="UniProtKB-SubCell"/>
</dbReference>
<comment type="subcellular location">
    <subcellularLocation>
        <location evidence="1">Endomembrane system</location>
    </subcellularLocation>
</comment>
<feature type="domain" description="Gasdermin pore forming" evidence="4">
    <location>
        <begin position="1"/>
        <end position="136"/>
    </location>
</feature>
<keyword evidence="6" id="KW-1185">Reference proteome</keyword>
<sequence>MFAKATKNFVRETDSGGDLIPVSHLNASDKLQLLSLVTKRKRFWCWQKPKYHFLTVTLSDVLTEDKPIKPVIVESDFAKYMGKFEDFVQGSIGTSFGNISLGAGGKSYVENQSSFGNLRKQEIDLQQLMKDVKDRLIPCVLIMGLSKPASHCIMYSVALEYFRSDSHGGKEYCDVVQVTQDR</sequence>
<dbReference type="EMBL" id="KZ516047">
    <property type="protein sequence ID" value="PKU29845.1"/>
    <property type="molecule type" value="Genomic_DNA"/>
</dbReference>
<accession>A0A2I0T7Q9</accession>
<evidence type="ECO:0000313" key="6">
    <source>
        <dbReference type="Proteomes" id="UP000233556"/>
    </source>
</evidence>
<protein>
    <submittedName>
        <fullName evidence="5">Non-syndromic hearing impairment protein 5</fullName>
    </submittedName>
</protein>
<name>A0A2I0T7Q9_LIMLA</name>
<comment type="similarity">
    <text evidence="2">Belongs to the gasdermin family.</text>
</comment>
<dbReference type="PANTHER" id="PTHR15207:SF1">
    <property type="entry name" value="GASDERMIN-E"/>
    <property type="match status" value="1"/>
</dbReference>
<evidence type="ECO:0000256" key="2">
    <source>
        <dbReference type="ARBA" id="ARBA00009279"/>
    </source>
</evidence>
<reference evidence="6" key="2">
    <citation type="submission" date="2017-12" db="EMBL/GenBank/DDBJ databases">
        <title>Genome sequence of the Bar-tailed Godwit (Limosa lapponica baueri).</title>
        <authorList>
            <person name="Lima N.C.B."/>
            <person name="Parody-Merino A.M."/>
            <person name="Battley P.F."/>
            <person name="Fidler A.E."/>
            <person name="Prosdocimi F."/>
        </authorList>
    </citation>
    <scope>NUCLEOTIDE SEQUENCE [LARGE SCALE GENOMIC DNA]</scope>
</reference>
<dbReference type="GO" id="GO:0012501">
    <property type="term" value="P:programmed cell death"/>
    <property type="evidence" value="ECO:0007669"/>
    <property type="project" value="InterPro"/>
</dbReference>
<dbReference type="PANTHER" id="PTHR15207">
    <property type="entry name" value="NONSYNDROMIC HEARING IMPAIRMENT PROTEIN"/>
    <property type="match status" value="1"/>
</dbReference>
<dbReference type="Proteomes" id="UP000233556">
    <property type="component" value="Unassembled WGS sequence"/>
</dbReference>
<dbReference type="Pfam" id="PF04598">
    <property type="entry name" value="Gasdermin"/>
    <property type="match status" value="1"/>
</dbReference>
<keyword evidence="3" id="KW-0472">Membrane</keyword>
<evidence type="ECO:0000256" key="1">
    <source>
        <dbReference type="ARBA" id="ARBA00004308"/>
    </source>
</evidence>
<dbReference type="OrthoDB" id="8815334at2759"/>
<gene>
    <name evidence="5" type="ORF">llap_19851</name>
</gene>
<evidence type="ECO:0000259" key="4">
    <source>
        <dbReference type="Pfam" id="PF04598"/>
    </source>
</evidence>